<dbReference type="RefSeq" id="WP_066129860.1">
    <property type="nucleotide sequence ID" value="NZ_KQ959873.1"/>
</dbReference>
<dbReference type="PANTHER" id="PTHR12526:SF630">
    <property type="entry name" value="GLYCOSYLTRANSFERASE"/>
    <property type="match status" value="1"/>
</dbReference>
<gene>
    <name evidence="3" type="ORF">HMPREF1871_00586</name>
</gene>
<comment type="caution">
    <text evidence="3">The sequence shown here is derived from an EMBL/GenBank/DDBJ whole genome shotgun (WGS) entry which is preliminary data.</text>
</comment>
<organism evidence="3 4">
    <name type="scientific">Gemelliphila asaccharolytica</name>
    <dbReference type="NCBI Taxonomy" id="502393"/>
    <lineage>
        <taxon>Bacteria</taxon>
        <taxon>Bacillati</taxon>
        <taxon>Bacillota</taxon>
        <taxon>Bacilli</taxon>
        <taxon>Bacillales</taxon>
        <taxon>Gemellaceae</taxon>
        <taxon>Gemelliphila</taxon>
    </lineage>
</organism>
<sequence length="369" mass="43207">MKKILFIPWTATSGGGSEKILANITRNLSKDYEIDILEVMKYKNHIENFGDNVNLLYPVLDKINKKRIPYLISRIFFEIAPMLMKKMRVKKKYDYEIAFNYLYPAYLMDKKVKSIAYNHGSIENLLDEKEKKNREKYRKSLKYVNKIVAISKKTRESIEEVYPEYKDKIVTIYNGYDFLTMREKAKENINFEEDSLLFIGRLEEAKGVKRLANIYLSLIKRGLDKKIYFIGEGELENWLKNFIKKHCLSEKMFILGYKKNPYPYIKKASFVTLTSEAEGFPTVFVEGLALGVGFVSTKVGGSEELSNEGKCGFVSESDKKIENYLFSELLLPREKRKIQKEVCLDFVKKYSIEEQIKKIKELLKEIDND</sequence>
<evidence type="ECO:0000259" key="2">
    <source>
        <dbReference type="Pfam" id="PF13439"/>
    </source>
</evidence>
<dbReference type="InterPro" id="IPR001296">
    <property type="entry name" value="Glyco_trans_1"/>
</dbReference>
<dbReference type="EMBL" id="LSDB01000020">
    <property type="protein sequence ID" value="KXB58198.1"/>
    <property type="molecule type" value="Genomic_DNA"/>
</dbReference>
<reference evidence="3 4" key="1">
    <citation type="submission" date="2016-01" db="EMBL/GenBank/DDBJ databases">
        <authorList>
            <person name="Mitreva M."/>
            <person name="Pepin K.H."/>
            <person name="Mihindukulasuriya K.A."/>
            <person name="Fulton R."/>
            <person name="Fronick C."/>
            <person name="O'Laughlin M."/>
            <person name="Miner T."/>
            <person name="Herter B."/>
            <person name="Rosa B.A."/>
            <person name="Cordes M."/>
            <person name="Tomlinson C."/>
            <person name="Wollam A."/>
            <person name="Palsikar V.B."/>
            <person name="Mardis E.R."/>
            <person name="Wilson R.K."/>
        </authorList>
    </citation>
    <scope>NUCLEOTIDE SEQUENCE [LARGE SCALE GENOMIC DNA]</scope>
    <source>
        <strain evidence="3 4">KA00071</strain>
    </source>
</reference>
<dbReference type="Pfam" id="PF00534">
    <property type="entry name" value="Glycos_transf_1"/>
    <property type="match status" value="1"/>
</dbReference>
<proteinExistence type="predicted"/>
<evidence type="ECO:0000313" key="4">
    <source>
        <dbReference type="Proteomes" id="UP000070467"/>
    </source>
</evidence>
<protein>
    <submittedName>
        <fullName evidence="3">Glycosyltransferase, group 1 family protein</fullName>
    </submittedName>
</protein>
<feature type="domain" description="Glycosyltransferase subfamily 4-like N-terminal" evidence="2">
    <location>
        <begin position="15"/>
        <end position="177"/>
    </location>
</feature>
<evidence type="ECO:0000313" key="3">
    <source>
        <dbReference type="EMBL" id="KXB58198.1"/>
    </source>
</evidence>
<dbReference type="PANTHER" id="PTHR12526">
    <property type="entry name" value="GLYCOSYLTRANSFERASE"/>
    <property type="match status" value="1"/>
</dbReference>
<name>A0ABR5TM39_9BACL</name>
<dbReference type="SUPFAM" id="SSF53756">
    <property type="entry name" value="UDP-Glycosyltransferase/glycogen phosphorylase"/>
    <property type="match status" value="1"/>
</dbReference>
<dbReference type="Gene3D" id="3.40.50.2000">
    <property type="entry name" value="Glycogen Phosphorylase B"/>
    <property type="match status" value="2"/>
</dbReference>
<dbReference type="Pfam" id="PF13439">
    <property type="entry name" value="Glyco_transf_4"/>
    <property type="match status" value="1"/>
</dbReference>
<dbReference type="InterPro" id="IPR028098">
    <property type="entry name" value="Glyco_trans_4-like_N"/>
</dbReference>
<evidence type="ECO:0000259" key="1">
    <source>
        <dbReference type="Pfam" id="PF00534"/>
    </source>
</evidence>
<accession>A0ABR5TM39</accession>
<dbReference type="Proteomes" id="UP000070467">
    <property type="component" value="Unassembled WGS sequence"/>
</dbReference>
<keyword evidence="4" id="KW-1185">Reference proteome</keyword>
<feature type="domain" description="Glycosyl transferase family 1" evidence="1">
    <location>
        <begin position="183"/>
        <end position="320"/>
    </location>
</feature>
<dbReference type="CDD" id="cd03811">
    <property type="entry name" value="GT4_GT28_WabH-like"/>
    <property type="match status" value="1"/>
</dbReference>